<organism evidence="2 3">
    <name type="scientific">Streptomyces angustmyceticus</name>
    <dbReference type="NCBI Taxonomy" id="285578"/>
    <lineage>
        <taxon>Bacteria</taxon>
        <taxon>Bacillati</taxon>
        <taxon>Actinomycetota</taxon>
        <taxon>Actinomycetes</taxon>
        <taxon>Kitasatosporales</taxon>
        <taxon>Streptomycetaceae</taxon>
        <taxon>Streptomyces</taxon>
    </lineage>
</organism>
<dbReference type="AlphaFoldDB" id="A0A5J4LS26"/>
<gene>
    <name evidence="2" type="ORF">San01_57130</name>
</gene>
<evidence type="ECO:0000313" key="2">
    <source>
        <dbReference type="EMBL" id="GES33225.1"/>
    </source>
</evidence>
<sequence length="168" mass="17828">MRTRLLLAVSLLSTGLLAGAFGYGAANLVPTFHAVPIGMRLDFHTELMERNGITMQAAMAVSALGALALAALTRGRARVLAAAAGLLTVTSFLVTRFGNVPINGRIKQWAATSPPAGHAEILRRWDLWNDVRTCTATAAFAVLIRVALRHAGARASTSEPATETRRNP</sequence>
<keyword evidence="1" id="KW-1133">Transmembrane helix</keyword>
<dbReference type="Proteomes" id="UP000325598">
    <property type="component" value="Unassembled WGS sequence"/>
</dbReference>
<dbReference type="OrthoDB" id="4412667at2"/>
<feature type="transmembrane region" description="Helical" evidence="1">
    <location>
        <begin position="53"/>
        <end position="72"/>
    </location>
</feature>
<reference evidence="2 3" key="1">
    <citation type="submission" date="2019-10" db="EMBL/GenBank/DDBJ databases">
        <title>Whole genome shotgun sequence of Streptomyces angustmyceticus NBRC 3934.</title>
        <authorList>
            <person name="Hosoyama A."/>
            <person name="Ichikawa N."/>
            <person name="Kimura A."/>
            <person name="Kitahashi Y."/>
            <person name="Komaki H."/>
            <person name="Uohara A."/>
        </authorList>
    </citation>
    <scope>NUCLEOTIDE SEQUENCE [LARGE SCALE GENOMIC DNA]</scope>
    <source>
        <strain evidence="2 3">NBRC 3934</strain>
    </source>
</reference>
<protein>
    <recommendedName>
        <fullName evidence="4">DUF1772 domain-containing protein</fullName>
    </recommendedName>
</protein>
<comment type="caution">
    <text evidence="2">The sequence shown here is derived from an EMBL/GenBank/DDBJ whole genome shotgun (WGS) entry which is preliminary data.</text>
</comment>
<proteinExistence type="predicted"/>
<dbReference type="InterPro" id="IPR013901">
    <property type="entry name" value="Anthrone_oxy"/>
</dbReference>
<keyword evidence="1" id="KW-0472">Membrane</keyword>
<keyword evidence="3" id="KW-1185">Reference proteome</keyword>
<feature type="transmembrane region" description="Helical" evidence="1">
    <location>
        <begin position="79"/>
        <end position="98"/>
    </location>
</feature>
<dbReference type="EMBL" id="BLAG01000018">
    <property type="protein sequence ID" value="GES33225.1"/>
    <property type="molecule type" value="Genomic_DNA"/>
</dbReference>
<evidence type="ECO:0008006" key="4">
    <source>
        <dbReference type="Google" id="ProtNLM"/>
    </source>
</evidence>
<keyword evidence="1" id="KW-0812">Transmembrane</keyword>
<name>A0A5J4LS26_9ACTN</name>
<evidence type="ECO:0000256" key="1">
    <source>
        <dbReference type="SAM" id="Phobius"/>
    </source>
</evidence>
<evidence type="ECO:0000313" key="3">
    <source>
        <dbReference type="Proteomes" id="UP000325598"/>
    </source>
</evidence>
<dbReference type="GeneID" id="96755316"/>
<accession>A0A5J4LS26</accession>
<dbReference type="RefSeq" id="WP_086717904.1">
    <property type="nucleotide sequence ID" value="NZ_BLAG01000018.1"/>
</dbReference>
<dbReference type="Pfam" id="PF08592">
    <property type="entry name" value="Anthrone_oxy"/>
    <property type="match status" value="1"/>
</dbReference>